<feature type="transmembrane region" description="Helical" evidence="1">
    <location>
        <begin position="133"/>
        <end position="152"/>
    </location>
</feature>
<proteinExistence type="predicted"/>
<feature type="transmembrane region" description="Helical" evidence="1">
    <location>
        <begin position="164"/>
        <end position="181"/>
    </location>
</feature>
<keyword evidence="1" id="KW-0472">Membrane</keyword>
<feature type="transmembrane region" description="Helical" evidence="1">
    <location>
        <begin position="12"/>
        <end position="33"/>
    </location>
</feature>
<comment type="caution">
    <text evidence="2">The sequence shown here is derived from an EMBL/GenBank/DDBJ whole genome shotgun (WGS) entry which is preliminary data.</text>
</comment>
<feature type="transmembrane region" description="Helical" evidence="1">
    <location>
        <begin position="101"/>
        <end position="121"/>
    </location>
</feature>
<dbReference type="STRING" id="192814.GCA_900166575_00786"/>
<dbReference type="AlphaFoldDB" id="A0A4Z0H378"/>
<evidence type="ECO:0000313" key="3">
    <source>
        <dbReference type="Proteomes" id="UP000297982"/>
    </source>
</evidence>
<keyword evidence="1" id="KW-0812">Transmembrane</keyword>
<feature type="transmembrane region" description="Helical" evidence="1">
    <location>
        <begin position="45"/>
        <end position="66"/>
    </location>
</feature>
<keyword evidence="1" id="KW-1133">Transmembrane helix</keyword>
<feature type="transmembrane region" description="Helical" evidence="1">
    <location>
        <begin position="78"/>
        <end position="95"/>
    </location>
</feature>
<feature type="transmembrane region" description="Helical" evidence="1">
    <location>
        <begin position="210"/>
        <end position="230"/>
    </location>
</feature>
<gene>
    <name evidence="2" type="ORF">E4663_02365</name>
</gene>
<sequence length="239" mass="26692">MDNVRYLGLKLFNLASYVYLLVTSLFLAGDFYSPGDMVYVMPSPFAFSIWGLIYLLLFLYIMKSFFADEALNEQIRKIGLWFPITMILSGTSVILGTTPSILFLSLSLVTLCVVYTNQTLAGATKFERAPFSLYLGWTSIATIVDAFVVLKANGITELFGLGELGWSVILLTVGGLIAIAFGFLQKDILYPLAFVWGYGAIFAYQENSLIRFVTGGFVIVLLFLTIFRLLRVKTYRMTA</sequence>
<feature type="transmembrane region" description="Helical" evidence="1">
    <location>
        <begin position="188"/>
        <end position="204"/>
    </location>
</feature>
<evidence type="ECO:0000313" key="2">
    <source>
        <dbReference type="EMBL" id="TGB03871.1"/>
    </source>
</evidence>
<dbReference type="Proteomes" id="UP000297982">
    <property type="component" value="Unassembled WGS sequence"/>
</dbReference>
<accession>A0A4Z0H378</accession>
<organism evidence="2 3">
    <name type="scientific">Halobacillus salinus</name>
    <dbReference type="NCBI Taxonomy" id="192814"/>
    <lineage>
        <taxon>Bacteria</taxon>
        <taxon>Bacillati</taxon>
        <taxon>Bacillota</taxon>
        <taxon>Bacilli</taxon>
        <taxon>Bacillales</taxon>
        <taxon>Bacillaceae</taxon>
        <taxon>Halobacillus</taxon>
    </lineage>
</organism>
<evidence type="ECO:0000256" key="1">
    <source>
        <dbReference type="SAM" id="Phobius"/>
    </source>
</evidence>
<dbReference type="EMBL" id="SRJC01000001">
    <property type="protein sequence ID" value="TGB03871.1"/>
    <property type="molecule type" value="Genomic_DNA"/>
</dbReference>
<keyword evidence="3" id="KW-1185">Reference proteome</keyword>
<protein>
    <submittedName>
        <fullName evidence="2">Tryptophan-rich sensory protein</fullName>
    </submittedName>
</protein>
<reference evidence="2 3" key="1">
    <citation type="journal article" date="2003" name="Int. J. Syst. Evol. Microbiol.">
        <title>Halobacillus salinus sp. nov., isolated from a salt lake on the coast of the East Sea in Korea.</title>
        <authorList>
            <person name="Yoon J.H."/>
            <person name="Kang K.H."/>
            <person name="Park Y.H."/>
        </authorList>
    </citation>
    <scope>NUCLEOTIDE SEQUENCE [LARGE SCALE GENOMIC DNA]</scope>
    <source>
        <strain evidence="2 3">HSL-3</strain>
    </source>
</reference>
<name>A0A4Z0H378_9BACI</name>